<keyword evidence="6 7" id="KW-0472">Membrane</keyword>
<organism evidence="8 9">
    <name type="scientific">Nesterenkonia xinjiangensis</name>
    <dbReference type="NCBI Taxonomy" id="225327"/>
    <lineage>
        <taxon>Bacteria</taxon>
        <taxon>Bacillati</taxon>
        <taxon>Actinomycetota</taxon>
        <taxon>Actinomycetes</taxon>
        <taxon>Micrococcales</taxon>
        <taxon>Micrococcaceae</taxon>
        <taxon>Nesterenkonia</taxon>
    </lineage>
</organism>
<comment type="caution">
    <text evidence="8">The sequence shown here is derived from an EMBL/GenBank/DDBJ whole genome shotgun (WGS) entry which is preliminary data.</text>
</comment>
<dbReference type="AlphaFoldDB" id="A0A7Z0GM97"/>
<evidence type="ECO:0000256" key="1">
    <source>
        <dbReference type="ARBA" id="ARBA00004651"/>
    </source>
</evidence>
<evidence type="ECO:0000313" key="8">
    <source>
        <dbReference type="EMBL" id="NYJ78584.1"/>
    </source>
</evidence>
<proteinExistence type="inferred from homology"/>
<feature type="transmembrane region" description="Helical" evidence="7">
    <location>
        <begin position="52"/>
        <end position="73"/>
    </location>
</feature>
<dbReference type="InterPro" id="IPR051907">
    <property type="entry name" value="DoxX-like_oxidoreductase"/>
</dbReference>
<evidence type="ECO:0000256" key="3">
    <source>
        <dbReference type="ARBA" id="ARBA00022475"/>
    </source>
</evidence>
<name>A0A7Z0GM97_9MICC</name>
<feature type="transmembrane region" description="Helical" evidence="7">
    <location>
        <begin position="80"/>
        <end position="100"/>
    </location>
</feature>
<comment type="subcellular location">
    <subcellularLocation>
        <location evidence="1">Cell membrane</location>
        <topology evidence="1">Multi-pass membrane protein</topology>
    </subcellularLocation>
</comment>
<protein>
    <submittedName>
        <fullName evidence="8">Putative oxidoreductase</fullName>
    </submittedName>
</protein>
<evidence type="ECO:0000256" key="2">
    <source>
        <dbReference type="ARBA" id="ARBA00006679"/>
    </source>
</evidence>
<evidence type="ECO:0000256" key="6">
    <source>
        <dbReference type="ARBA" id="ARBA00023136"/>
    </source>
</evidence>
<evidence type="ECO:0000256" key="7">
    <source>
        <dbReference type="SAM" id="Phobius"/>
    </source>
</evidence>
<evidence type="ECO:0000313" key="9">
    <source>
        <dbReference type="Proteomes" id="UP000535437"/>
    </source>
</evidence>
<dbReference type="PANTHER" id="PTHR33452">
    <property type="entry name" value="OXIDOREDUCTASE CATD-RELATED"/>
    <property type="match status" value="1"/>
</dbReference>
<keyword evidence="4 7" id="KW-0812">Transmembrane</keyword>
<reference evidence="8 9" key="1">
    <citation type="submission" date="2020-07" db="EMBL/GenBank/DDBJ databases">
        <title>Sequencing the genomes of 1000 actinobacteria strains.</title>
        <authorList>
            <person name="Klenk H.-P."/>
        </authorList>
    </citation>
    <scope>NUCLEOTIDE SEQUENCE [LARGE SCALE GENOMIC DNA]</scope>
    <source>
        <strain evidence="8 9">DSM 15475</strain>
    </source>
</reference>
<feature type="transmembrane region" description="Helical" evidence="7">
    <location>
        <begin position="120"/>
        <end position="140"/>
    </location>
</feature>
<gene>
    <name evidence="8" type="ORF">HNR09_001995</name>
</gene>
<dbReference type="RefSeq" id="WP_179541908.1">
    <property type="nucleotide sequence ID" value="NZ_BAAALL010000005.1"/>
</dbReference>
<accession>A0A7Z0GM97</accession>
<evidence type="ECO:0000256" key="4">
    <source>
        <dbReference type="ARBA" id="ARBA00022692"/>
    </source>
</evidence>
<sequence>MRNVFSVDLGLLLLRLAAGILLLVSGLRKSSWLGLDGASDYVAGLAVPFAEHIGTALPFVEIIGGALLVLGLLTRLAAAVMMLLAGAGAYLLLDAGPVFVNVHGWNEPFLLLLGNPLEFMILYAVLSLALVFTGPGAFSVDAPAWRSIRRR</sequence>
<comment type="similarity">
    <text evidence="2">Belongs to the DoxX family.</text>
</comment>
<keyword evidence="5 7" id="KW-1133">Transmembrane helix</keyword>
<dbReference type="GO" id="GO:0005886">
    <property type="term" value="C:plasma membrane"/>
    <property type="evidence" value="ECO:0007669"/>
    <property type="project" value="UniProtKB-SubCell"/>
</dbReference>
<dbReference type="EMBL" id="JACCFY010000001">
    <property type="protein sequence ID" value="NYJ78584.1"/>
    <property type="molecule type" value="Genomic_DNA"/>
</dbReference>
<dbReference type="PANTHER" id="PTHR33452:SF1">
    <property type="entry name" value="INNER MEMBRANE PROTEIN YPHA-RELATED"/>
    <property type="match status" value="1"/>
</dbReference>
<keyword evidence="3" id="KW-1003">Cell membrane</keyword>
<evidence type="ECO:0000256" key="5">
    <source>
        <dbReference type="ARBA" id="ARBA00022989"/>
    </source>
</evidence>
<dbReference type="Pfam" id="PF07681">
    <property type="entry name" value="DoxX"/>
    <property type="match status" value="1"/>
</dbReference>
<dbReference type="Proteomes" id="UP000535437">
    <property type="component" value="Unassembled WGS sequence"/>
</dbReference>
<keyword evidence="9" id="KW-1185">Reference proteome</keyword>
<dbReference type="InterPro" id="IPR032808">
    <property type="entry name" value="DoxX"/>
</dbReference>